<dbReference type="InterPro" id="IPR036890">
    <property type="entry name" value="HATPase_C_sf"/>
</dbReference>
<dbReference type="SMART" id="SM00448">
    <property type="entry name" value="REC"/>
    <property type="match status" value="1"/>
</dbReference>
<evidence type="ECO:0000313" key="10">
    <source>
        <dbReference type="EMBL" id="MCP3735787.1"/>
    </source>
</evidence>
<dbReference type="InterPro" id="IPR011006">
    <property type="entry name" value="CheY-like_superfamily"/>
</dbReference>
<dbReference type="PROSITE" id="PS50110">
    <property type="entry name" value="RESPONSE_REGULATORY"/>
    <property type="match status" value="1"/>
</dbReference>
<dbReference type="Pfam" id="PF00072">
    <property type="entry name" value="Response_reg"/>
    <property type="match status" value="1"/>
</dbReference>
<feature type="modified residue" description="4-aspartylphosphate" evidence="6">
    <location>
        <position position="630"/>
    </location>
</feature>
<keyword evidence="10" id="KW-0547">Nucleotide-binding</keyword>
<keyword evidence="5" id="KW-0418">Kinase</keyword>
<dbReference type="EC" id="2.7.13.3" evidence="2"/>
<dbReference type="InterPro" id="IPR035965">
    <property type="entry name" value="PAS-like_dom_sf"/>
</dbReference>
<dbReference type="Gene3D" id="3.30.565.10">
    <property type="entry name" value="Histidine kinase-like ATPase, C-terminal domain"/>
    <property type="match status" value="1"/>
</dbReference>
<dbReference type="SMART" id="SM00065">
    <property type="entry name" value="GAF"/>
    <property type="match status" value="1"/>
</dbReference>
<proteinExistence type="predicted"/>
<evidence type="ECO:0000256" key="4">
    <source>
        <dbReference type="ARBA" id="ARBA00022679"/>
    </source>
</evidence>
<organism evidence="10 11">
    <name type="scientific">Sphingomonas liriopis</name>
    <dbReference type="NCBI Taxonomy" id="2949094"/>
    <lineage>
        <taxon>Bacteria</taxon>
        <taxon>Pseudomonadati</taxon>
        <taxon>Pseudomonadota</taxon>
        <taxon>Alphaproteobacteria</taxon>
        <taxon>Sphingomonadales</taxon>
        <taxon>Sphingomonadaceae</taxon>
        <taxon>Sphingomonas</taxon>
    </lineage>
</organism>
<evidence type="ECO:0000256" key="5">
    <source>
        <dbReference type="ARBA" id="ARBA00022777"/>
    </source>
</evidence>
<dbReference type="InterPro" id="IPR001789">
    <property type="entry name" value="Sig_transdc_resp-reg_receiver"/>
</dbReference>
<reference evidence="10" key="1">
    <citation type="submission" date="2022-05" db="EMBL/GenBank/DDBJ databases">
        <title>Sphingomonas sp. strain RP10 Genome sequencing and assembly.</title>
        <authorList>
            <person name="Kim I."/>
        </authorList>
    </citation>
    <scope>NUCLEOTIDE SEQUENCE</scope>
    <source>
        <strain evidence="10">RP10</strain>
    </source>
</reference>
<dbReference type="InterPro" id="IPR029016">
    <property type="entry name" value="GAF-like_dom_sf"/>
</dbReference>
<dbReference type="SUPFAM" id="SSF55781">
    <property type="entry name" value="GAF domain-like"/>
    <property type="match status" value="1"/>
</dbReference>
<dbReference type="InterPro" id="IPR000700">
    <property type="entry name" value="PAS-assoc_C"/>
</dbReference>
<dbReference type="Proteomes" id="UP001139486">
    <property type="component" value="Unassembled WGS sequence"/>
</dbReference>
<dbReference type="Pfam" id="PF02518">
    <property type="entry name" value="HATPase_c"/>
    <property type="match status" value="1"/>
</dbReference>
<dbReference type="CDD" id="cd00130">
    <property type="entry name" value="PAS"/>
    <property type="match status" value="1"/>
</dbReference>
<dbReference type="Gene3D" id="1.10.287.130">
    <property type="match status" value="1"/>
</dbReference>
<evidence type="ECO:0000259" key="7">
    <source>
        <dbReference type="PROSITE" id="PS50109"/>
    </source>
</evidence>
<dbReference type="SMART" id="SM00387">
    <property type="entry name" value="HATPase_c"/>
    <property type="match status" value="1"/>
</dbReference>
<dbReference type="InterPro" id="IPR036097">
    <property type="entry name" value="HisK_dim/P_sf"/>
</dbReference>
<evidence type="ECO:0000313" key="11">
    <source>
        <dbReference type="Proteomes" id="UP001139486"/>
    </source>
</evidence>
<dbReference type="SUPFAM" id="SSF55785">
    <property type="entry name" value="PYP-like sensor domain (PAS domain)"/>
    <property type="match status" value="1"/>
</dbReference>
<dbReference type="PROSITE" id="PS50113">
    <property type="entry name" value="PAC"/>
    <property type="match status" value="1"/>
</dbReference>
<dbReference type="PANTHER" id="PTHR43065">
    <property type="entry name" value="SENSOR HISTIDINE KINASE"/>
    <property type="match status" value="1"/>
</dbReference>
<accession>A0A9X2HTU5</accession>
<dbReference type="CDD" id="cd16919">
    <property type="entry name" value="HATPase_CckA-like"/>
    <property type="match status" value="1"/>
</dbReference>
<dbReference type="InterPro" id="IPR004358">
    <property type="entry name" value="Sig_transdc_His_kin-like_C"/>
</dbReference>
<evidence type="ECO:0000259" key="9">
    <source>
        <dbReference type="PROSITE" id="PS50113"/>
    </source>
</evidence>
<comment type="caution">
    <text evidence="10">The sequence shown here is derived from an EMBL/GenBank/DDBJ whole genome shotgun (WGS) entry which is preliminary data.</text>
</comment>
<name>A0A9X2HTU5_9SPHN</name>
<evidence type="ECO:0000256" key="2">
    <source>
        <dbReference type="ARBA" id="ARBA00012438"/>
    </source>
</evidence>
<dbReference type="Gene3D" id="3.30.450.40">
    <property type="match status" value="1"/>
</dbReference>
<evidence type="ECO:0000259" key="8">
    <source>
        <dbReference type="PROSITE" id="PS50110"/>
    </source>
</evidence>
<keyword evidence="3 6" id="KW-0597">Phosphoprotein</keyword>
<dbReference type="CDD" id="cd00082">
    <property type="entry name" value="HisKA"/>
    <property type="match status" value="1"/>
</dbReference>
<dbReference type="GO" id="GO:0000155">
    <property type="term" value="F:phosphorelay sensor kinase activity"/>
    <property type="evidence" value="ECO:0007669"/>
    <property type="project" value="InterPro"/>
</dbReference>
<dbReference type="EMBL" id="JAMLDY010000016">
    <property type="protein sequence ID" value="MCP3735787.1"/>
    <property type="molecule type" value="Genomic_DNA"/>
</dbReference>
<evidence type="ECO:0000256" key="3">
    <source>
        <dbReference type="ARBA" id="ARBA00022553"/>
    </source>
</evidence>
<dbReference type="Gene3D" id="3.30.450.20">
    <property type="entry name" value="PAS domain"/>
    <property type="match status" value="1"/>
</dbReference>
<feature type="domain" description="PAC" evidence="9">
    <location>
        <begin position="78"/>
        <end position="130"/>
    </location>
</feature>
<dbReference type="SMART" id="SM00388">
    <property type="entry name" value="HisKA"/>
    <property type="match status" value="1"/>
</dbReference>
<protein>
    <recommendedName>
        <fullName evidence="2">histidine kinase</fullName>
        <ecNumber evidence="2">2.7.13.3</ecNumber>
    </recommendedName>
</protein>
<dbReference type="GO" id="GO:0005524">
    <property type="term" value="F:ATP binding"/>
    <property type="evidence" value="ECO:0007669"/>
    <property type="project" value="UniProtKB-KW"/>
</dbReference>
<dbReference type="Pfam" id="PF00512">
    <property type="entry name" value="HisKA"/>
    <property type="match status" value="1"/>
</dbReference>
<dbReference type="InterPro" id="IPR005467">
    <property type="entry name" value="His_kinase_dom"/>
</dbReference>
<dbReference type="Pfam" id="PF08447">
    <property type="entry name" value="PAS_3"/>
    <property type="match status" value="1"/>
</dbReference>
<dbReference type="Gene3D" id="3.40.50.2300">
    <property type="match status" value="1"/>
</dbReference>
<dbReference type="SUPFAM" id="SSF55874">
    <property type="entry name" value="ATPase domain of HSP90 chaperone/DNA topoisomerase II/histidine kinase"/>
    <property type="match status" value="1"/>
</dbReference>
<dbReference type="InterPro" id="IPR003594">
    <property type="entry name" value="HATPase_dom"/>
</dbReference>
<keyword evidence="4" id="KW-0808">Transferase</keyword>
<dbReference type="InterPro" id="IPR003018">
    <property type="entry name" value="GAF"/>
</dbReference>
<sequence>MADEDLQTAGAISVGSWDWDVPADRVTADPAFARLYGVDPAVARDGAAIAAFFGAIHPDDLPRVQAEIAAALDSGAPFESDYRLRQPDGRARWVAARGRATLGADGRAIRFPGVSFDIDARKSAELRLQALVALSDRLRAPGDPADLAHAAVEILGRLFDVSRCGYGTIDRAAETIVTERPWCAPGIDPLPPILHFRDYGSYIEDLKRGETVAIDDVRDDPRTRDTAEGLKGLAAMAFVNMPVTEQGGFVALLYLNNAVPRVWLAEEVAFIRDVAERTRDAVERRRVEQELAALTASLEQQVEARTQELMVAESHLRQAQKMEAVGQLTGGLAHDFNNMLTGISGAIEMMQVRIRQGRIGELDRYANAAHGAARRAAALTHRLLAFSRRQTLDPRPTDINRLIGGLRDLIQRTVGPGISVEVVGAGGLWPAMVDPNQLENALLNLCINARDAMPDGGHITIETANRWLDERGARERDLEPGQYLSLCVTDTGTGMTPEVQARAFDPFYTTKPMGEGTGLGLSMIYGFARQSGGQVRIYSEIGQGTTMCIYLPRHYGDAEGEPDDALPAATLSATAEGRHAVMVVDDEPTIRMLVVEILEEMGHTVLEAGDGPSALRLLGTGAHVDLLVTDVGLPGQMNGRQVADAALALLPDLKVLFITGYAENAVIGNGPLAPNMALVTKPFAMDVIADRIRTILEG</sequence>
<dbReference type="Pfam" id="PF01590">
    <property type="entry name" value="GAF"/>
    <property type="match status" value="1"/>
</dbReference>
<dbReference type="AlphaFoldDB" id="A0A9X2HTU5"/>
<dbReference type="PROSITE" id="PS50109">
    <property type="entry name" value="HIS_KIN"/>
    <property type="match status" value="1"/>
</dbReference>
<dbReference type="RefSeq" id="WP_254289787.1">
    <property type="nucleotide sequence ID" value="NZ_JAMLDY010000016.1"/>
</dbReference>
<dbReference type="InterPro" id="IPR013655">
    <property type="entry name" value="PAS_fold_3"/>
</dbReference>
<dbReference type="SUPFAM" id="SSF52172">
    <property type="entry name" value="CheY-like"/>
    <property type="match status" value="1"/>
</dbReference>
<feature type="domain" description="Response regulatory" evidence="8">
    <location>
        <begin position="580"/>
        <end position="696"/>
    </location>
</feature>
<comment type="catalytic activity">
    <reaction evidence="1">
        <text>ATP + protein L-histidine = ADP + protein N-phospho-L-histidine.</text>
        <dbReference type="EC" id="2.7.13.3"/>
    </reaction>
</comment>
<gene>
    <name evidence="10" type="ORF">M9979_12975</name>
</gene>
<dbReference type="PANTHER" id="PTHR43065:SF42">
    <property type="entry name" value="TWO-COMPONENT SENSOR PPRA"/>
    <property type="match status" value="1"/>
</dbReference>
<keyword evidence="10" id="KW-0067">ATP-binding</keyword>
<dbReference type="InterPro" id="IPR003661">
    <property type="entry name" value="HisK_dim/P_dom"/>
</dbReference>
<dbReference type="InterPro" id="IPR000014">
    <property type="entry name" value="PAS"/>
</dbReference>
<dbReference type="PRINTS" id="PR00344">
    <property type="entry name" value="BCTRLSENSOR"/>
</dbReference>
<keyword evidence="11" id="KW-1185">Reference proteome</keyword>
<feature type="domain" description="Histidine kinase" evidence="7">
    <location>
        <begin position="331"/>
        <end position="555"/>
    </location>
</feature>
<dbReference type="CDD" id="cd18161">
    <property type="entry name" value="REC_hyHK_blue-like"/>
    <property type="match status" value="1"/>
</dbReference>
<evidence type="ECO:0000256" key="6">
    <source>
        <dbReference type="PROSITE-ProRule" id="PRU00169"/>
    </source>
</evidence>
<evidence type="ECO:0000256" key="1">
    <source>
        <dbReference type="ARBA" id="ARBA00000085"/>
    </source>
</evidence>
<dbReference type="SUPFAM" id="SSF47384">
    <property type="entry name" value="Homodimeric domain of signal transducing histidine kinase"/>
    <property type="match status" value="1"/>
</dbReference>
<dbReference type="Gene3D" id="2.10.70.100">
    <property type="match status" value="1"/>
</dbReference>